<feature type="non-terminal residue" evidence="1">
    <location>
        <position position="92"/>
    </location>
</feature>
<dbReference type="Proteomes" id="UP000789920">
    <property type="component" value="Unassembled WGS sequence"/>
</dbReference>
<reference evidence="1" key="1">
    <citation type="submission" date="2021-06" db="EMBL/GenBank/DDBJ databases">
        <authorList>
            <person name="Kallberg Y."/>
            <person name="Tangrot J."/>
            <person name="Rosling A."/>
        </authorList>
    </citation>
    <scope>NUCLEOTIDE SEQUENCE</scope>
    <source>
        <strain evidence="1">MA461A</strain>
    </source>
</reference>
<name>A0ACA9S9J0_9GLOM</name>
<evidence type="ECO:0000313" key="1">
    <source>
        <dbReference type="EMBL" id="CAG8831586.1"/>
    </source>
</evidence>
<proteinExistence type="predicted"/>
<keyword evidence="2" id="KW-1185">Reference proteome</keyword>
<protein>
    <submittedName>
        <fullName evidence="1">34131_t:CDS:1</fullName>
    </submittedName>
</protein>
<gene>
    <name evidence="1" type="ORF">RPERSI_LOCUS28196</name>
</gene>
<dbReference type="EMBL" id="CAJVQC010101782">
    <property type="protein sequence ID" value="CAG8831586.1"/>
    <property type="molecule type" value="Genomic_DNA"/>
</dbReference>
<evidence type="ECO:0000313" key="2">
    <source>
        <dbReference type="Proteomes" id="UP000789920"/>
    </source>
</evidence>
<accession>A0ACA9S9J0</accession>
<comment type="caution">
    <text evidence="1">The sequence shown here is derived from an EMBL/GenBank/DDBJ whole genome shotgun (WGS) entry which is preliminary data.</text>
</comment>
<sequence length="92" mass="10892">MGNQQSTKNATKNKNKNKTPSKSSTNEQKKPWYVEGRRYTNYKNSKYFLPDDEIEMDRLQMQHYLFRHIFYGNFSAPVEDVLKRGGRILDIG</sequence>
<organism evidence="1 2">
    <name type="scientific">Racocetra persica</name>
    <dbReference type="NCBI Taxonomy" id="160502"/>
    <lineage>
        <taxon>Eukaryota</taxon>
        <taxon>Fungi</taxon>
        <taxon>Fungi incertae sedis</taxon>
        <taxon>Mucoromycota</taxon>
        <taxon>Glomeromycotina</taxon>
        <taxon>Glomeromycetes</taxon>
        <taxon>Diversisporales</taxon>
        <taxon>Gigasporaceae</taxon>
        <taxon>Racocetra</taxon>
    </lineage>
</organism>